<dbReference type="SUPFAM" id="SSF52540">
    <property type="entry name" value="P-loop containing nucleoside triphosphate hydrolases"/>
    <property type="match status" value="1"/>
</dbReference>
<organism evidence="3 4">
    <name type="scientific">Danaus plexippus plexippus</name>
    <dbReference type="NCBI Taxonomy" id="278856"/>
    <lineage>
        <taxon>Eukaryota</taxon>
        <taxon>Metazoa</taxon>
        <taxon>Ecdysozoa</taxon>
        <taxon>Arthropoda</taxon>
        <taxon>Hexapoda</taxon>
        <taxon>Insecta</taxon>
        <taxon>Pterygota</taxon>
        <taxon>Neoptera</taxon>
        <taxon>Endopterygota</taxon>
        <taxon>Lepidoptera</taxon>
        <taxon>Glossata</taxon>
        <taxon>Ditrysia</taxon>
        <taxon>Papilionoidea</taxon>
        <taxon>Nymphalidae</taxon>
        <taxon>Danainae</taxon>
        <taxon>Danaini</taxon>
        <taxon>Danaina</taxon>
        <taxon>Danaus</taxon>
        <taxon>Danaus</taxon>
    </lineage>
</organism>
<feature type="domain" description="DNA2/NAM7 helicase helicase" evidence="1">
    <location>
        <begin position="14"/>
        <end position="86"/>
    </location>
</feature>
<accession>A0A212F3Z3</accession>
<dbReference type="Gene3D" id="3.40.50.300">
    <property type="entry name" value="P-loop containing nucleotide triphosphate hydrolases"/>
    <property type="match status" value="2"/>
</dbReference>
<sequence length="328" mass="36554">LRGGGVRPGQLVDVERRLVEEADIVATTLASSVNHKMRGLRGIELCIVEEAGQAIEPETLLPLMLGVNKMTLVGDPQQLPGYICSERAKTHGLDRSLFSRLAAYSECWERPPLVLLDRQYRMHPTIADYPNRAFYGGRVQSVPPPPLSLHLPPYCILDIPGSEHDEAWGAARVALAVFSAARAHNPQLSVAVITPYVAHRDLLRKYLLELDESARGVEVNTVDSFQGQERDLVVVSLGRRQGVGFLAHAGRMNVLLTRARHVLILCLYKNAVEKHDQWRTLVRDAEGKSLFKTLPSYMCRPSGHSARQASSKEVLEFLRSKKNKHGHK</sequence>
<proteinExistence type="predicted"/>
<evidence type="ECO:0000313" key="3">
    <source>
        <dbReference type="EMBL" id="OWR48454.1"/>
    </source>
</evidence>
<dbReference type="InterPro" id="IPR041677">
    <property type="entry name" value="DNA2/NAM7_AAA_11"/>
</dbReference>
<feature type="non-terminal residue" evidence="3">
    <location>
        <position position="1"/>
    </location>
</feature>
<dbReference type="InParanoid" id="A0A212F3Z3"/>
<dbReference type="Pfam" id="PF13086">
    <property type="entry name" value="AAA_11"/>
    <property type="match status" value="1"/>
</dbReference>
<dbReference type="STRING" id="278856.A0A212F3Z3"/>
<dbReference type="KEGG" id="dpl:KGM_213608B"/>
<name>A0A212F3Z3_DANPL</name>
<evidence type="ECO:0000259" key="1">
    <source>
        <dbReference type="Pfam" id="PF13086"/>
    </source>
</evidence>
<dbReference type="InterPro" id="IPR047187">
    <property type="entry name" value="SF1_C_Upf1"/>
</dbReference>
<dbReference type="CDD" id="cd18808">
    <property type="entry name" value="SF1_C_Upf1"/>
    <property type="match status" value="1"/>
</dbReference>
<gene>
    <name evidence="3" type="ORF">KGM_213608B</name>
</gene>
<feature type="domain" description="DNA2/NAM7 helicase-like C-terminal" evidence="2">
    <location>
        <begin position="93"/>
        <end position="265"/>
    </location>
</feature>
<dbReference type="PANTHER" id="PTHR10887:SF495">
    <property type="entry name" value="HELICASE SENATAXIN ISOFORM X1-RELATED"/>
    <property type="match status" value="1"/>
</dbReference>
<dbReference type="EMBL" id="AGBW02010463">
    <property type="protein sequence ID" value="OWR48454.1"/>
    <property type="molecule type" value="Genomic_DNA"/>
</dbReference>
<dbReference type="GO" id="GO:0004386">
    <property type="term" value="F:helicase activity"/>
    <property type="evidence" value="ECO:0007669"/>
    <property type="project" value="UniProtKB-KW"/>
</dbReference>
<dbReference type="AlphaFoldDB" id="A0A212F3Z3"/>
<keyword evidence="3" id="KW-0547">Nucleotide-binding</keyword>
<evidence type="ECO:0000313" key="4">
    <source>
        <dbReference type="Proteomes" id="UP000007151"/>
    </source>
</evidence>
<dbReference type="PANTHER" id="PTHR10887">
    <property type="entry name" value="DNA2/NAM7 HELICASE FAMILY"/>
    <property type="match status" value="1"/>
</dbReference>
<dbReference type="InterPro" id="IPR027417">
    <property type="entry name" value="P-loop_NTPase"/>
</dbReference>
<keyword evidence="3" id="KW-0067">ATP-binding</keyword>
<keyword evidence="3" id="KW-0347">Helicase</keyword>
<comment type="caution">
    <text evidence="3">The sequence shown here is derived from an EMBL/GenBank/DDBJ whole genome shotgun (WGS) entry which is preliminary data.</text>
</comment>
<keyword evidence="4" id="KW-1185">Reference proteome</keyword>
<dbReference type="Pfam" id="PF13087">
    <property type="entry name" value="AAA_12"/>
    <property type="match status" value="1"/>
</dbReference>
<protein>
    <submittedName>
        <fullName evidence="3">Helicase sen1</fullName>
    </submittedName>
</protein>
<dbReference type="InterPro" id="IPR045055">
    <property type="entry name" value="DNA2/NAM7-like"/>
</dbReference>
<dbReference type="InterPro" id="IPR041679">
    <property type="entry name" value="DNA2/NAM7-like_C"/>
</dbReference>
<evidence type="ECO:0000259" key="2">
    <source>
        <dbReference type="Pfam" id="PF13087"/>
    </source>
</evidence>
<reference evidence="3 4" key="1">
    <citation type="journal article" date="2011" name="Cell">
        <title>The monarch butterfly genome yields insights into long-distance migration.</title>
        <authorList>
            <person name="Zhan S."/>
            <person name="Merlin C."/>
            <person name="Boore J.L."/>
            <person name="Reppert S.M."/>
        </authorList>
    </citation>
    <scope>NUCLEOTIDE SEQUENCE [LARGE SCALE GENOMIC DNA]</scope>
    <source>
        <strain evidence="3">F-2</strain>
    </source>
</reference>
<keyword evidence="3" id="KW-0378">Hydrolase</keyword>
<dbReference type="Proteomes" id="UP000007151">
    <property type="component" value="Unassembled WGS sequence"/>
</dbReference>